<dbReference type="FunFam" id="3.30.160.60:FF:001954">
    <property type="entry name" value="Zinc finger protein 787"/>
    <property type="match status" value="2"/>
</dbReference>
<dbReference type="RefSeq" id="XP_033788004.1">
    <property type="nucleotide sequence ID" value="XM_033932113.1"/>
</dbReference>
<reference evidence="16" key="1">
    <citation type="submission" date="2025-08" db="UniProtKB">
        <authorList>
            <consortium name="RefSeq"/>
        </authorList>
    </citation>
    <scope>IDENTIFICATION</scope>
</reference>
<dbReference type="Proteomes" id="UP000515159">
    <property type="component" value="Chromosome 2"/>
</dbReference>
<feature type="domain" description="C2H2-type" evidence="13">
    <location>
        <begin position="647"/>
        <end position="674"/>
    </location>
</feature>
<evidence type="ECO:0000256" key="9">
    <source>
        <dbReference type="ARBA" id="ARBA00023163"/>
    </source>
</evidence>
<evidence type="ECO:0000256" key="8">
    <source>
        <dbReference type="ARBA" id="ARBA00023125"/>
    </source>
</evidence>
<feature type="domain" description="C2H2-type" evidence="13">
    <location>
        <begin position="675"/>
        <end position="702"/>
    </location>
</feature>
<name>A0A6P8PVX1_GEOSA</name>
<dbReference type="PANTHER" id="PTHR47772:SF15">
    <property type="entry name" value="REDUCED EXPRESSION 2-RELATED"/>
    <property type="match status" value="1"/>
</dbReference>
<dbReference type="GO" id="GO:0008270">
    <property type="term" value="F:zinc ion binding"/>
    <property type="evidence" value="ECO:0007669"/>
    <property type="project" value="UniProtKB-KW"/>
</dbReference>
<keyword evidence="4" id="KW-0677">Repeat</keyword>
<dbReference type="SUPFAM" id="SSF57667">
    <property type="entry name" value="beta-beta-alpha zinc fingers"/>
    <property type="match status" value="7"/>
</dbReference>
<dbReference type="PROSITE" id="PS00028">
    <property type="entry name" value="ZINC_FINGER_C2H2_1"/>
    <property type="match status" value="12"/>
</dbReference>
<dbReference type="SUPFAM" id="SSF109640">
    <property type="entry name" value="KRAB domain (Kruppel-associated box)"/>
    <property type="match status" value="2"/>
</dbReference>
<dbReference type="SMART" id="SM00349">
    <property type="entry name" value="KRAB"/>
    <property type="match status" value="2"/>
</dbReference>
<feature type="domain" description="C2H2-type" evidence="13">
    <location>
        <begin position="563"/>
        <end position="590"/>
    </location>
</feature>
<dbReference type="InterPro" id="IPR036051">
    <property type="entry name" value="KRAB_dom_sf"/>
</dbReference>
<evidence type="ECO:0000256" key="11">
    <source>
        <dbReference type="PROSITE-ProRule" id="PRU00042"/>
    </source>
</evidence>
<dbReference type="FunFam" id="3.30.160.60:FF:000358">
    <property type="entry name" value="zinc finger protein 24"/>
    <property type="match status" value="3"/>
</dbReference>
<organism evidence="15 16">
    <name type="scientific">Geotrypetes seraphini</name>
    <name type="common">Gaboon caecilian</name>
    <name type="synonym">Caecilia seraphini</name>
    <dbReference type="NCBI Taxonomy" id="260995"/>
    <lineage>
        <taxon>Eukaryota</taxon>
        <taxon>Metazoa</taxon>
        <taxon>Chordata</taxon>
        <taxon>Craniata</taxon>
        <taxon>Vertebrata</taxon>
        <taxon>Euteleostomi</taxon>
        <taxon>Amphibia</taxon>
        <taxon>Gymnophiona</taxon>
        <taxon>Geotrypetes</taxon>
    </lineage>
</organism>
<evidence type="ECO:0000256" key="3">
    <source>
        <dbReference type="ARBA" id="ARBA00022723"/>
    </source>
</evidence>
<feature type="domain" description="C2H2-type" evidence="13">
    <location>
        <begin position="731"/>
        <end position="758"/>
    </location>
</feature>
<evidence type="ECO:0000256" key="6">
    <source>
        <dbReference type="ARBA" id="ARBA00022833"/>
    </source>
</evidence>
<keyword evidence="6" id="KW-0862">Zinc</keyword>
<keyword evidence="3" id="KW-0479">Metal-binding</keyword>
<dbReference type="FunFam" id="3.30.160.60:FF:002343">
    <property type="entry name" value="Zinc finger protein 33A"/>
    <property type="match status" value="2"/>
</dbReference>
<feature type="domain" description="C2H2-type" evidence="13">
    <location>
        <begin position="479"/>
        <end position="506"/>
    </location>
</feature>
<evidence type="ECO:0000313" key="16">
    <source>
        <dbReference type="RefSeq" id="XP_033788004.1"/>
    </source>
</evidence>
<keyword evidence="7" id="KW-0805">Transcription regulation</keyword>
<feature type="domain" description="C2H2-type" evidence="13">
    <location>
        <begin position="591"/>
        <end position="618"/>
    </location>
</feature>
<evidence type="ECO:0000259" key="14">
    <source>
        <dbReference type="PROSITE" id="PS50805"/>
    </source>
</evidence>
<proteinExistence type="inferred from homology"/>
<feature type="domain" description="KRAB" evidence="14">
    <location>
        <begin position="183"/>
        <end position="254"/>
    </location>
</feature>
<dbReference type="KEGG" id="gsh:117354480"/>
<feature type="region of interest" description="Disordered" evidence="12">
    <location>
        <begin position="108"/>
        <end position="127"/>
    </location>
</feature>
<dbReference type="Gene3D" id="6.10.140.140">
    <property type="match status" value="2"/>
</dbReference>
<dbReference type="Pfam" id="PF00096">
    <property type="entry name" value="zf-C2H2"/>
    <property type="match status" value="10"/>
</dbReference>
<keyword evidence="5 11" id="KW-0863">Zinc-finger</keyword>
<dbReference type="PROSITE" id="PS50157">
    <property type="entry name" value="ZINC_FINGER_C2H2_2"/>
    <property type="match status" value="12"/>
</dbReference>
<dbReference type="Pfam" id="PF01352">
    <property type="entry name" value="KRAB"/>
    <property type="match status" value="2"/>
</dbReference>
<evidence type="ECO:0000256" key="12">
    <source>
        <dbReference type="SAM" id="MobiDB-lite"/>
    </source>
</evidence>
<feature type="domain" description="C2H2-type" evidence="13">
    <location>
        <begin position="787"/>
        <end position="810"/>
    </location>
</feature>
<feature type="region of interest" description="Disordered" evidence="12">
    <location>
        <begin position="281"/>
        <end position="305"/>
    </location>
</feature>
<dbReference type="FunFam" id="3.30.160.60:FF:000624">
    <property type="entry name" value="zinc finger protein 697"/>
    <property type="match status" value="1"/>
</dbReference>
<dbReference type="Gene3D" id="3.30.160.60">
    <property type="entry name" value="Classic Zinc Finger"/>
    <property type="match status" value="12"/>
</dbReference>
<evidence type="ECO:0000259" key="13">
    <source>
        <dbReference type="PROSITE" id="PS50157"/>
    </source>
</evidence>
<evidence type="ECO:0000313" key="15">
    <source>
        <dbReference type="Proteomes" id="UP000515159"/>
    </source>
</evidence>
<dbReference type="PROSITE" id="PS50805">
    <property type="entry name" value="KRAB"/>
    <property type="match status" value="2"/>
</dbReference>
<dbReference type="InParanoid" id="A0A6P8PVX1"/>
<feature type="compositionally biased region" description="Basic and acidic residues" evidence="12">
    <location>
        <begin position="108"/>
        <end position="119"/>
    </location>
</feature>
<dbReference type="GO" id="GO:0006355">
    <property type="term" value="P:regulation of DNA-templated transcription"/>
    <property type="evidence" value="ECO:0007669"/>
    <property type="project" value="InterPro"/>
</dbReference>
<dbReference type="PANTHER" id="PTHR47772">
    <property type="entry name" value="ZINC FINGER PROTEIN 200"/>
    <property type="match status" value="1"/>
</dbReference>
<evidence type="ECO:0000256" key="5">
    <source>
        <dbReference type="ARBA" id="ARBA00022771"/>
    </source>
</evidence>
<dbReference type="GeneID" id="117354480"/>
<feature type="domain" description="C2H2-type" evidence="13">
    <location>
        <begin position="703"/>
        <end position="730"/>
    </location>
</feature>
<dbReference type="InterPro" id="IPR013087">
    <property type="entry name" value="Znf_C2H2_type"/>
</dbReference>
<feature type="compositionally biased region" description="Polar residues" evidence="12">
    <location>
        <begin position="289"/>
        <end position="305"/>
    </location>
</feature>
<dbReference type="GO" id="GO:0005634">
    <property type="term" value="C:nucleus"/>
    <property type="evidence" value="ECO:0007669"/>
    <property type="project" value="UniProtKB-SubCell"/>
</dbReference>
<dbReference type="FunFam" id="3.30.160.60:FF:001498">
    <property type="entry name" value="Zinc finger protein 404"/>
    <property type="match status" value="1"/>
</dbReference>
<dbReference type="CDD" id="cd07765">
    <property type="entry name" value="KRAB_A-box"/>
    <property type="match status" value="1"/>
</dbReference>
<dbReference type="AlphaFoldDB" id="A0A6P8PVX1"/>
<dbReference type="FunFam" id="3.30.160.60:FF:000446">
    <property type="entry name" value="Zinc finger protein"/>
    <property type="match status" value="1"/>
</dbReference>
<accession>A0A6P8PVX1</accession>
<evidence type="ECO:0000256" key="10">
    <source>
        <dbReference type="ARBA" id="ARBA00023242"/>
    </source>
</evidence>
<keyword evidence="10" id="KW-0539">Nucleus</keyword>
<gene>
    <name evidence="16" type="primary">LOC117354480</name>
</gene>
<feature type="domain" description="C2H2-type" evidence="13">
    <location>
        <begin position="535"/>
        <end position="562"/>
    </location>
</feature>
<keyword evidence="8" id="KW-0238">DNA-binding</keyword>
<dbReference type="InterPro" id="IPR050636">
    <property type="entry name" value="C2H2-ZF_domain-containing"/>
</dbReference>
<evidence type="ECO:0000256" key="2">
    <source>
        <dbReference type="ARBA" id="ARBA00006991"/>
    </source>
</evidence>
<feature type="domain" description="C2H2-type" evidence="13">
    <location>
        <begin position="619"/>
        <end position="646"/>
    </location>
</feature>
<feature type="domain" description="C2H2-type" evidence="13">
    <location>
        <begin position="507"/>
        <end position="534"/>
    </location>
</feature>
<sequence>MSALGSDQVSITFSDIAAYFLEVEWDILGEWQKEMYQKAIEEIHDILRSRGYSIANPDVVFKIKKEDEKHFAQPFASEGNENLNDHMKGLPIVTSVFSLSVKQEEDLPLADHPKVETSEQTRPPVTNSHNVKPDILFRFGQEGFGTDPQGAEERRSLTTTGTWEELHEARDEAWIKANNEAVVSFKDVAAYFLEEEWDILGEWKKGLYMTVIKEVHDILMSRGYSIVNPDVIFKIEKEDEKNFTQHIEWEGKENPNDPTKGLPVVTSVFSLNIKQEEDLPSTHYPESEAPQQTHSSVTNDRFGNNSKRLRECDEQQMEEWKHKDPSRENTDPLAGCMGAMNKVTLPSMEEKLWHAARPNASTEERNSNYFSTLAQNQSLNGERLFQSIASEVRFSENSNLTGENKFPRHKSSQCTKYEKCFTYKSQFIIPQKVLKGQNPSKRPVHEKRFSQTFQLDRYEVANIGKKQVHEMNLQQAKLFECLLCDKSFSQKHNLQIHEGIHTGEKPYKCSQCDKSFNHTSSLRIHERIHTGEKPFKCSQCFKTFNNKSSLKIHGRVHTGEKPYQCSECNKRFNQKSHLRCHRRIHTGEKPYHCSYCDKSFNTTGGLRIHERCHTEEKTYHCYKCNKSFNKKCSLRVHERIHTGEKPYKCSQCDITFNRSSSLRIHERIHTGEKPYQCSQCDKRFNNKRSLRNHERIHTGEKPYICSECDKSFNQKSNLKRHKRTHSGEKPYQCAQCVKTFNHTSSLRVHERIHTGEKPYQCTQCDKRFNNSCSLRIHEKIHTKEKLYMCSACDKSFNQKSNLRRHKRIHSRFVSPVAGCESHSNP</sequence>
<dbReference type="FunFam" id="3.30.160.60:FF:000512">
    <property type="entry name" value="zinc finger protein 197 isoform X1"/>
    <property type="match status" value="1"/>
</dbReference>
<dbReference type="FunFam" id="3.30.160.60:FF:000044">
    <property type="entry name" value="zinc finger protein 37 homolog"/>
    <property type="match status" value="1"/>
</dbReference>
<protein>
    <submittedName>
        <fullName evidence="16">Zinc finger protein 300-like</fullName>
    </submittedName>
</protein>
<evidence type="ECO:0000256" key="7">
    <source>
        <dbReference type="ARBA" id="ARBA00023015"/>
    </source>
</evidence>
<comment type="similarity">
    <text evidence="2">Belongs to the krueppel C2H2-type zinc-finger protein family.</text>
</comment>
<dbReference type="OrthoDB" id="9411774at2759"/>
<dbReference type="GO" id="GO:0003677">
    <property type="term" value="F:DNA binding"/>
    <property type="evidence" value="ECO:0007669"/>
    <property type="project" value="UniProtKB-KW"/>
</dbReference>
<dbReference type="Pfam" id="PF13912">
    <property type="entry name" value="zf-C2H2_6"/>
    <property type="match status" value="1"/>
</dbReference>
<keyword evidence="15" id="KW-1185">Reference proteome</keyword>
<keyword evidence="9" id="KW-0804">Transcription</keyword>
<evidence type="ECO:0000256" key="4">
    <source>
        <dbReference type="ARBA" id="ARBA00022737"/>
    </source>
</evidence>
<evidence type="ECO:0000256" key="1">
    <source>
        <dbReference type="ARBA" id="ARBA00004123"/>
    </source>
</evidence>
<feature type="domain" description="KRAB" evidence="14">
    <location>
        <begin position="11"/>
        <end position="82"/>
    </location>
</feature>
<comment type="subcellular location">
    <subcellularLocation>
        <location evidence="1">Nucleus</location>
    </subcellularLocation>
</comment>
<feature type="domain" description="C2H2-type" evidence="13">
    <location>
        <begin position="759"/>
        <end position="786"/>
    </location>
</feature>
<dbReference type="InterPro" id="IPR036236">
    <property type="entry name" value="Znf_C2H2_sf"/>
</dbReference>
<dbReference type="InterPro" id="IPR001909">
    <property type="entry name" value="KRAB"/>
</dbReference>
<dbReference type="SMART" id="SM00355">
    <property type="entry name" value="ZnF_C2H2"/>
    <property type="match status" value="12"/>
</dbReference>